<gene>
    <name evidence="1" type="ORF">AO064_29570</name>
</gene>
<comment type="caution">
    <text evidence="1">The sequence shown here is derived from an EMBL/GenBank/DDBJ whole genome shotgun (WGS) entry which is preliminary data.</text>
</comment>
<dbReference type="AlphaFoldDB" id="A0A9X5QGM2"/>
<name>A0A9X5QGM2_PSEMA</name>
<proteinExistence type="predicted"/>
<evidence type="ECO:0008006" key="3">
    <source>
        <dbReference type="Google" id="ProtNLM"/>
    </source>
</evidence>
<organism evidence="1 2">
    <name type="scientific">Pseudomonas marginalis</name>
    <name type="common">Pseudomonas panacis</name>
    <dbReference type="NCBI Taxonomy" id="298"/>
    <lineage>
        <taxon>Bacteria</taxon>
        <taxon>Pseudomonadati</taxon>
        <taxon>Pseudomonadota</taxon>
        <taxon>Gammaproteobacteria</taxon>
        <taxon>Pseudomonadales</taxon>
        <taxon>Pseudomonadaceae</taxon>
        <taxon>Pseudomonas</taxon>
    </lineage>
</organism>
<protein>
    <recommendedName>
        <fullName evidence="3">Helix-turn-helix domain-containing protein</fullName>
    </recommendedName>
</protein>
<accession>A0A9X5QGM2</accession>
<reference evidence="1 2" key="1">
    <citation type="submission" date="2015-09" db="EMBL/GenBank/DDBJ databases">
        <title>Genome sequence of Pseudomonas marginalis ICMP 3553.</title>
        <authorList>
            <person name="Visnovsky S."/>
            <person name="Lu A."/>
            <person name="Panda P."/>
            <person name="Pitman A."/>
        </authorList>
    </citation>
    <scope>NUCLEOTIDE SEQUENCE [LARGE SCALE GENOMIC DNA]</scope>
    <source>
        <strain evidence="1 2">ICMP 3553</strain>
    </source>
</reference>
<sequence length="153" mass="16379">MEGTASLLTAEGGTSTSLVYDVASARKGVTAFSGAEGDASRPAARQEVAVVADESVISDIQRERRAMLATYEAPTNLTVPDFARLAGMSREQVSREIKAGRLLAIGLGNRGLRIPDWQLDSVRLAQTQKVLATGCAIGPWDVFWMLSNQLETP</sequence>
<evidence type="ECO:0000313" key="2">
    <source>
        <dbReference type="Proteomes" id="UP000077563"/>
    </source>
</evidence>
<evidence type="ECO:0000313" key="1">
    <source>
        <dbReference type="EMBL" id="OAJ45580.1"/>
    </source>
</evidence>
<dbReference type="Proteomes" id="UP000077563">
    <property type="component" value="Unassembled WGS sequence"/>
</dbReference>
<dbReference type="EMBL" id="LKEG01000062">
    <property type="protein sequence ID" value="OAJ45580.1"/>
    <property type="molecule type" value="Genomic_DNA"/>
</dbReference>